<dbReference type="EMBL" id="SGXA01000001">
    <property type="protein sequence ID" value="RZS75358.1"/>
    <property type="molecule type" value="Genomic_DNA"/>
</dbReference>
<dbReference type="RefSeq" id="WP_130539731.1">
    <property type="nucleotide sequence ID" value="NZ_CP042431.1"/>
</dbReference>
<evidence type="ECO:0008006" key="3">
    <source>
        <dbReference type="Google" id="ProtNLM"/>
    </source>
</evidence>
<keyword evidence="2" id="KW-1185">Reference proteome</keyword>
<dbReference type="InterPro" id="IPR008930">
    <property type="entry name" value="Terpenoid_cyclase/PrenylTrfase"/>
</dbReference>
<reference evidence="1 2" key="1">
    <citation type="submission" date="2019-02" db="EMBL/GenBank/DDBJ databases">
        <title>Genomic Encyclopedia of Type Strains, Phase IV (KMG-IV): sequencing the most valuable type-strain genomes for metagenomic binning, comparative biology and taxonomic classification.</title>
        <authorList>
            <person name="Goeker M."/>
        </authorList>
    </citation>
    <scope>NUCLEOTIDE SEQUENCE [LARGE SCALE GENOMIC DNA]</scope>
    <source>
        <strain evidence="1 2">DSM 18116</strain>
    </source>
</reference>
<gene>
    <name evidence="1" type="ORF">EV199_1223</name>
</gene>
<accession>A0A4Q7N3K9</accession>
<protein>
    <recommendedName>
        <fullName evidence="3">Squalene-hopene cyclase-like protein</fullName>
    </recommendedName>
</protein>
<comment type="caution">
    <text evidence="1">The sequence shown here is derived from an EMBL/GenBank/DDBJ whole genome shotgun (WGS) entry which is preliminary data.</text>
</comment>
<name>A0A4Q7N3K9_9BACT</name>
<dbReference type="Proteomes" id="UP000293874">
    <property type="component" value="Unassembled WGS sequence"/>
</dbReference>
<dbReference type="Gene3D" id="1.50.10.20">
    <property type="match status" value="1"/>
</dbReference>
<evidence type="ECO:0000313" key="2">
    <source>
        <dbReference type="Proteomes" id="UP000293874"/>
    </source>
</evidence>
<evidence type="ECO:0000313" key="1">
    <source>
        <dbReference type="EMBL" id="RZS75358.1"/>
    </source>
</evidence>
<organism evidence="1 2">
    <name type="scientific">Pseudobacter ginsenosidimutans</name>
    <dbReference type="NCBI Taxonomy" id="661488"/>
    <lineage>
        <taxon>Bacteria</taxon>
        <taxon>Pseudomonadati</taxon>
        <taxon>Bacteroidota</taxon>
        <taxon>Chitinophagia</taxon>
        <taxon>Chitinophagales</taxon>
        <taxon>Chitinophagaceae</taxon>
        <taxon>Pseudobacter</taxon>
    </lineage>
</organism>
<dbReference type="OrthoDB" id="4673451at2"/>
<proteinExistence type="predicted"/>
<sequence length="327" mass="35934">MLNLIRFNPQAVTEAVQLAEQFLLLQQDVDGCWRDYQLEPGSSEAWTTATVLYSLTGSQPSSIPVPMVNAAIQALLDLQRPTGWGYNRHTATDGDSTAWACRALASLQALPGAFLAAILQNYIHENGSTRTFILQDRFGSWADHHADVQPMIGMALLKCYASAASKQTSTLTSLIFRMRNHCILSAGNELWTAFWWNSDAYAIAINLEFLQTSGGIPEAIRQNATLWLMQTNSPQSAFEAAQLLKIALLCGVDPDTTGNLAQYLLNTQLTDGSWASAEVLLVPVQFEQNQHSNEITNTYADTKRLMSTAMAITSLKTILAATKQLMN</sequence>
<dbReference type="SUPFAM" id="SSF48239">
    <property type="entry name" value="Terpenoid cyclases/Protein prenyltransferases"/>
    <property type="match status" value="1"/>
</dbReference>
<dbReference type="AlphaFoldDB" id="A0A4Q7N3K9"/>